<feature type="transmembrane region" description="Helical" evidence="10">
    <location>
        <begin position="76"/>
        <end position="97"/>
    </location>
</feature>
<gene>
    <name evidence="12" type="ORF">Pcinc_037166</name>
</gene>
<evidence type="ECO:0000259" key="11">
    <source>
        <dbReference type="PROSITE" id="PS50262"/>
    </source>
</evidence>
<evidence type="ECO:0000313" key="13">
    <source>
        <dbReference type="Proteomes" id="UP001286313"/>
    </source>
</evidence>
<feature type="domain" description="G-protein coupled receptors family 1 profile" evidence="11">
    <location>
        <begin position="1"/>
        <end position="280"/>
    </location>
</feature>
<comment type="caution">
    <text evidence="12">The sequence shown here is derived from an EMBL/GenBank/DDBJ whole genome shotgun (WGS) entry which is preliminary data.</text>
</comment>
<dbReference type="InterPro" id="IPR017452">
    <property type="entry name" value="GPCR_Rhodpsn_7TM"/>
</dbReference>
<protein>
    <recommendedName>
        <fullName evidence="11">G-protein coupled receptors family 1 profile domain-containing protein</fullName>
    </recommendedName>
</protein>
<dbReference type="PANTHER" id="PTHR24243">
    <property type="entry name" value="G-PROTEIN COUPLED RECEPTOR"/>
    <property type="match status" value="1"/>
</dbReference>
<evidence type="ECO:0000256" key="9">
    <source>
        <dbReference type="RuleBase" id="RU000688"/>
    </source>
</evidence>
<evidence type="ECO:0000256" key="3">
    <source>
        <dbReference type="ARBA" id="ARBA00022692"/>
    </source>
</evidence>
<evidence type="ECO:0000256" key="5">
    <source>
        <dbReference type="ARBA" id="ARBA00023040"/>
    </source>
</evidence>
<evidence type="ECO:0000256" key="8">
    <source>
        <dbReference type="ARBA" id="ARBA00023224"/>
    </source>
</evidence>
<evidence type="ECO:0000256" key="6">
    <source>
        <dbReference type="ARBA" id="ARBA00023136"/>
    </source>
</evidence>
<dbReference type="Proteomes" id="UP001286313">
    <property type="component" value="Unassembled WGS sequence"/>
</dbReference>
<feature type="non-terminal residue" evidence="12">
    <location>
        <position position="1"/>
    </location>
</feature>
<evidence type="ECO:0000313" key="12">
    <source>
        <dbReference type="EMBL" id="KAK3856510.1"/>
    </source>
</evidence>
<comment type="subcellular location">
    <subcellularLocation>
        <location evidence="1">Membrane</location>
        <topology evidence="1">Multi-pass membrane protein</topology>
    </subcellularLocation>
</comment>
<dbReference type="EMBL" id="JAWQEG010005860">
    <property type="protein sequence ID" value="KAK3856510.1"/>
    <property type="molecule type" value="Genomic_DNA"/>
</dbReference>
<dbReference type="GO" id="GO:0005886">
    <property type="term" value="C:plasma membrane"/>
    <property type="evidence" value="ECO:0007669"/>
    <property type="project" value="TreeGrafter"/>
</dbReference>
<dbReference type="PROSITE" id="PS00237">
    <property type="entry name" value="G_PROTEIN_RECEP_F1_1"/>
    <property type="match status" value="1"/>
</dbReference>
<keyword evidence="8 9" id="KW-0807">Transducer</keyword>
<dbReference type="SUPFAM" id="SSF81321">
    <property type="entry name" value="Family A G protein-coupled receptor-like"/>
    <property type="match status" value="1"/>
</dbReference>
<dbReference type="InterPro" id="IPR000276">
    <property type="entry name" value="GPCR_Rhodpsn"/>
</dbReference>
<feature type="transmembrane region" description="Helical" evidence="10">
    <location>
        <begin position="257"/>
        <end position="279"/>
    </location>
</feature>
<feature type="transmembrane region" description="Helical" evidence="10">
    <location>
        <begin position="168"/>
        <end position="196"/>
    </location>
</feature>
<keyword evidence="13" id="KW-1185">Reference proteome</keyword>
<feature type="transmembrane region" description="Helical" evidence="10">
    <location>
        <begin position="217"/>
        <end position="245"/>
    </location>
</feature>
<comment type="similarity">
    <text evidence="2 9">Belongs to the G-protein coupled receptor 1 family.</text>
</comment>
<keyword evidence="6 10" id="KW-0472">Membrane</keyword>
<feature type="transmembrane region" description="Helical" evidence="10">
    <location>
        <begin position="118"/>
        <end position="140"/>
    </location>
</feature>
<proteinExistence type="inferred from homology"/>
<organism evidence="12 13">
    <name type="scientific">Petrolisthes cinctipes</name>
    <name type="common">Flat porcelain crab</name>
    <dbReference type="NCBI Taxonomy" id="88211"/>
    <lineage>
        <taxon>Eukaryota</taxon>
        <taxon>Metazoa</taxon>
        <taxon>Ecdysozoa</taxon>
        <taxon>Arthropoda</taxon>
        <taxon>Crustacea</taxon>
        <taxon>Multicrustacea</taxon>
        <taxon>Malacostraca</taxon>
        <taxon>Eumalacostraca</taxon>
        <taxon>Eucarida</taxon>
        <taxon>Decapoda</taxon>
        <taxon>Pleocyemata</taxon>
        <taxon>Anomura</taxon>
        <taxon>Galatheoidea</taxon>
        <taxon>Porcellanidae</taxon>
        <taxon>Petrolisthes</taxon>
    </lineage>
</organism>
<dbReference type="PRINTS" id="PR00237">
    <property type="entry name" value="GPCRRHODOPSN"/>
</dbReference>
<dbReference type="GO" id="GO:0004930">
    <property type="term" value="F:G protein-coupled receptor activity"/>
    <property type="evidence" value="ECO:0007669"/>
    <property type="project" value="UniProtKB-KW"/>
</dbReference>
<reference evidence="12" key="1">
    <citation type="submission" date="2023-10" db="EMBL/GenBank/DDBJ databases">
        <title>Genome assemblies of two species of porcelain crab, Petrolisthes cinctipes and Petrolisthes manimaculis (Anomura: Porcellanidae).</title>
        <authorList>
            <person name="Angst P."/>
        </authorList>
    </citation>
    <scope>NUCLEOTIDE SEQUENCE</scope>
    <source>
        <strain evidence="12">PB745_01</strain>
        <tissue evidence="12">Gill</tissue>
    </source>
</reference>
<accession>A0AAE1BX18</accession>
<evidence type="ECO:0000256" key="1">
    <source>
        <dbReference type="ARBA" id="ARBA00004141"/>
    </source>
</evidence>
<evidence type="ECO:0000256" key="10">
    <source>
        <dbReference type="SAM" id="Phobius"/>
    </source>
</evidence>
<keyword evidence="7 9" id="KW-0675">Receptor</keyword>
<name>A0AAE1BX18_PETCI</name>
<evidence type="ECO:0000256" key="7">
    <source>
        <dbReference type="ARBA" id="ARBA00023170"/>
    </source>
</evidence>
<sequence length="380" mass="43105">LSTFSLLILLHLFLSYNNPSTLPLLLPQPFSSPSTLLFLLLHLFLSYNNPSTLPLLLPSFPPLSSSPPHRLSLSKLTSYLEMSVVHASALSLLVISLERYTVIIQPLQAGSRCTPTKALAAIILIWTIAFISAGPLLWIIQYGHFRYVDGTKRPNCIIPISSQWAVSYIVSCHVIFFFTPMFLLVILYSVIARRLLMDTYELTHKKQTPQMRARKQVVIMMATVVFFFFLCLLPIRIFFIWIIAVPQETQSSLGMEGFFNILYFCRVMLYINSCINPILYNMTSTKFRNAFRRVFSGKRSGLRRQNTTYSNTSYNNPTVTNNIRLHYGANCSLVFKTVCTKTSGHHTYSIVSTGSATSQVTRQTSMASCRARTPTRDTFV</sequence>
<dbReference type="Gene3D" id="1.20.1070.10">
    <property type="entry name" value="Rhodopsin 7-helix transmembrane proteins"/>
    <property type="match status" value="1"/>
</dbReference>
<dbReference type="Pfam" id="PF00001">
    <property type="entry name" value="7tm_1"/>
    <property type="match status" value="1"/>
</dbReference>
<dbReference type="PROSITE" id="PS50262">
    <property type="entry name" value="G_PROTEIN_RECEP_F1_2"/>
    <property type="match status" value="1"/>
</dbReference>
<evidence type="ECO:0000256" key="4">
    <source>
        <dbReference type="ARBA" id="ARBA00022989"/>
    </source>
</evidence>
<keyword evidence="4 10" id="KW-1133">Transmembrane helix</keyword>
<dbReference type="PANTHER" id="PTHR24243:SF233">
    <property type="entry name" value="THYROTROPIN-RELEASING HORMONE RECEPTOR"/>
    <property type="match status" value="1"/>
</dbReference>
<dbReference type="AlphaFoldDB" id="A0AAE1BX18"/>
<keyword evidence="3 9" id="KW-0812">Transmembrane</keyword>
<evidence type="ECO:0000256" key="2">
    <source>
        <dbReference type="ARBA" id="ARBA00010663"/>
    </source>
</evidence>
<keyword evidence="5 9" id="KW-0297">G-protein coupled receptor</keyword>